<evidence type="ECO:0000313" key="4">
    <source>
        <dbReference type="EMBL" id="TSJ41125.1"/>
    </source>
</evidence>
<dbReference type="InterPro" id="IPR050832">
    <property type="entry name" value="Bact_Acetyltransf"/>
</dbReference>
<evidence type="ECO:0000256" key="2">
    <source>
        <dbReference type="ARBA" id="ARBA00023315"/>
    </source>
</evidence>
<name>A0A556MMM3_9SPHI</name>
<dbReference type="CDD" id="cd04301">
    <property type="entry name" value="NAT_SF"/>
    <property type="match status" value="1"/>
</dbReference>
<evidence type="ECO:0000256" key="1">
    <source>
        <dbReference type="ARBA" id="ARBA00022679"/>
    </source>
</evidence>
<dbReference type="AlphaFoldDB" id="A0A556MMM3"/>
<keyword evidence="5" id="KW-1185">Reference proteome</keyword>
<dbReference type="InterPro" id="IPR000182">
    <property type="entry name" value="GNAT_dom"/>
</dbReference>
<keyword evidence="1 4" id="KW-0808">Transferase</keyword>
<sequence length="156" mass="17321">MLANDVQIEKAKPEDLPAILALQKLAFRSEAELYGDFSLPPLLQTEESIRKEFENGIILKAMKGNEIVGSVRARMDEGDCFIAKLVVHPEMQGKGIGKLLMNAIENSFSDVASFRVSTGHRSLRNLRLYEKMGYQAVGEEPITANLTMVKLKKLVG</sequence>
<feature type="domain" description="N-acetyltransferase" evidence="3">
    <location>
        <begin position="6"/>
        <end position="153"/>
    </location>
</feature>
<dbReference type="PANTHER" id="PTHR43877">
    <property type="entry name" value="AMINOALKYLPHOSPHONATE N-ACETYLTRANSFERASE-RELATED-RELATED"/>
    <property type="match status" value="1"/>
</dbReference>
<organism evidence="4 5">
    <name type="scientific">Mucilaginibacter corticis</name>
    <dbReference type="NCBI Taxonomy" id="2597670"/>
    <lineage>
        <taxon>Bacteria</taxon>
        <taxon>Pseudomonadati</taxon>
        <taxon>Bacteroidota</taxon>
        <taxon>Sphingobacteriia</taxon>
        <taxon>Sphingobacteriales</taxon>
        <taxon>Sphingobacteriaceae</taxon>
        <taxon>Mucilaginibacter</taxon>
    </lineage>
</organism>
<proteinExistence type="predicted"/>
<accession>A0A556MMM3</accession>
<dbReference type="PANTHER" id="PTHR43877:SF2">
    <property type="entry name" value="AMINOALKYLPHOSPHONATE N-ACETYLTRANSFERASE-RELATED"/>
    <property type="match status" value="1"/>
</dbReference>
<dbReference type="RefSeq" id="WP_144249160.1">
    <property type="nucleotide sequence ID" value="NZ_VLPK01000002.1"/>
</dbReference>
<gene>
    <name evidence="4" type="ORF">FO440_14660</name>
</gene>
<dbReference type="OrthoDB" id="5319888at2"/>
<evidence type="ECO:0000313" key="5">
    <source>
        <dbReference type="Proteomes" id="UP000318733"/>
    </source>
</evidence>
<protein>
    <submittedName>
        <fullName evidence="4">GNAT family N-acetyltransferase</fullName>
    </submittedName>
</protein>
<dbReference type="SUPFAM" id="SSF55729">
    <property type="entry name" value="Acyl-CoA N-acyltransferases (Nat)"/>
    <property type="match status" value="1"/>
</dbReference>
<dbReference type="Pfam" id="PF13673">
    <property type="entry name" value="Acetyltransf_10"/>
    <property type="match status" value="1"/>
</dbReference>
<dbReference type="InterPro" id="IPR016181">
    <property type="entry name" value="Acyl_CoA_acyltransferase"/>
</dbReference>
<dbReference type="EMBL" id="VLPK01000002">
    <property type="protein sequence ID" value="TSJ41125.1"/>
    <property type="molecule type" value="Genomic_DNA"/>
</dbReference>
<evidence type="ECO:0000259" key="3">
    <source>
        <dbReference type="PROSITE" id="PS51186"/>
    </source>
</evidence>
<comment type="caution">
    <text evidence="4">The sequence shown here is derived from an EMBL/GenBank/DDBJ whole genome shotgun (WGS) entry which is preliminary data.</text>
</comment>
<keyword evidence="2" id="KW-0012">Acyltransferase</keyword>
<dbReference type="PROSITE" id="PS51186">
    <property type="entry name" value="GNAT"/>
    <property type="match status" value="1"/>
</dbReference>
<dbReference type="Proteomes" id="UP000318733">
    <property type="component" value="Unassembled WGS sequence"/>
</dbReference>
<reference evidence="4 5" key="1">
    <citation type="submission" date="2019-07" db="EMBL/GenBank/DDBJ databases">
        <authorList>
            <person name="Huq M.A."/>
        </authorList>
    </citation>
    <scope>NUCLEOTIDE SEQUENCE [LARGE SCALE GENOMIC DNA]</scope>
    <source>
        <strain evidence="4 5">MAH-19</strain>
    </source>
</reference>
<dbReference type="Gene3D" id="3.40.630.30">
    <property type="match status" value="1"/>
</dbReference>
<dbReference type="GO" id="GO:0016747">
    <property type="term" value="F:acyltransferase activity, transferring groups other than amino-acyl groups"/>
    <property type="evidence" value="ECO:0007669"/>
    <property type="project" value="InterPro"/>
</dbReference>